<evidence type="ECO:0000256" key="2">
    <source>
        <dbReference type="ARBA" id="ARBA00022980"/>
    </source>
</evidence>
<reference evidence="7 8" key="1">
    <citation type="submission" date="2019-08" db="EMBL/GenBank/DDBJ databases">
        <title>In-depth cultivation of the pig gut microbiome towards novel bacterial diversity and tailored functional studies.</title>
        <authorList>
            <person name="Wylensek D."/>
            <person name="Hitch T.C.A."/>
            <person name="Clavel T."/>
        </authorList>
    </citation>
    <scope>NUCLEOTIDE SEQUENCE [LARGE SCALE GENOMIC DNA]</scope>
    <source>
        <strain evidence="7 8">RF-GAM-744-WT-7</strain>
    </source>
</reference>
<dbReference type="Proteomes" id="UP000442535">
    <property type="component" value="Unassembled WGS sequence"/>
</dbReference>
<evidence type="ECO:0000256" key="3">
    <source>
        <dbReference type="ARBA" id="ARBA00023274"/>
    </source>
</evidence>
<dbReference type="InterPro" id="IPR000456">
    <property type="entry name" value="Ribosomal_bL17"/>
</dbReference>
<proteinExistence type="inferred from homology"/>
<keyword evidence="3 4" id="KW-0687">Ribonucleoprotein</keyword>
<feature type="compositionally biased region" description="Basic and acidic residues" evidence="6">
    <location>
        <begin position="194"/>
        <end position="208"/>
    </location>
</feature>
<dbReference type="AlphaFoldDB" id="A0A7K0K2D2"/>
<protein>
    <recommendedName>
        <fullName evidence="4">Large ribosomal subunit protein bL17</fullName>
    </recommendedName>
</protein>
<dbReference type="InterPro" id="IPR036373">
    <property type="entry name" value="Ribosomal_bL17_sf"/>
</dbReference>
<evidence type="ECO:0000256" key="1">
    <source>
        <dbReference type="ARBA" id="ARBA00008777"/>
    </source>
</evidence>
<evidence type="ECO:0000256" key="5">
    <source>
        <dbReference type="RuleBase" id="RU000660"/>
    </source>
</evidence>
<dbReference type="Pfam" id="PF01196">
    <property type="entry name" value="Ribosomal_L17"/>
    <property type="match status" value="1"/>
</dbReference>
<gene>
    <name evidence="4" type="primary">rplQ</name>
    <name evidence="7" type="ORF">FYJ63_04980</name>
</gene>
<evidence type="ECO:0000256" key="6">
    <source>
        <dbReference type="SAM" id="MobiDB-lite"/>
    </source>
</evidence>
<dbReference type="PANTHER" id="PTHR14413">
    <property type="entry name" value="RIBOSOMAL PROTEIN L17"/>
    <property type="match status" value="1"/>
</dbReference>
<sequence>MPKPTKGPRLGSSPAHERLMLSNLACALFENGKITTTETRAKRLQPLAERLISKARRGDLHARRQVLARLDNKAVVAKLFEEIAEQIDKEREGGYTRIVKLGNRRGDNAPIAEISLVLEAVEKKKKAKPAAKKEAAKAEAPKDEAKEESAEPVEEKAEEAKAEETEAAEAPAEETKDDAALESEASTEESASEAEAKTTDAPVEEKAE</sequence>
<dbReference type="GO" id="GO:0022625">
    <property type="term" value="C:cytosolic large ribosomal subunit"/>
    <property type="evidence" value="ECO:0007669"/>
    <property type="project" value="TreeGrafter"/>
</dbReference>
<dbReference type="HAMAP" id="MF_01368">
    <property type="entry name" value="Ribosomal_bL17"/>
    <property type="match status" value="1"/>
</dbReference>
<evidence type="ECO:0000313" key="7">
    <source>
        <dbReference type="EMBL" id="MST49589.1"/>
    </source>
</evidence>
<dbReference type="GO" id="GO:0003735">
    <property type="term" value="F:structural constituent of ribosome"/>
    <property type="evidence" value="ECO:0007669"/>
    <property type="project" value="InterPro"/>
</dbReference>
<keyword evidence="8" id="KW-1185">Reference proteome</keyword>
<keyword evidence="2 4" id="KW-0689">Ribosomal protein</keyword>
<feature type="region of interest" description="Disordered" evidence="6">
    <location>
        <begin position="125"/>
        <end position="208"/>
    </location>
</feature>
<accession>A0A7K0K2D2</accession>
<dbReference type="EMBL" id="VUMY01000007">
    <property type="protein sequence ID" value="MST49589.1"/>
    <property type="molecule type" value="Genomic_DNA"/>
</dbReference>
<dbReference type="PANTHER" id="PTHR14413:SF16">
    <property type="entry name" value="LARGE RIBOSOMAL SUBUNIT PROTEIN BL17M"/>
    <property type="match status" value="1"/>
</dbReference>
<organism evidence="7 8">
    <name type="scientific">Mobiluncus porci</name>
    <dbReference type="NCBI Taxonomy" id="2652278"/>
    <lineage>
        <taxon>Bacteria</taxon>
        <taxon>Bacillati</taxon>
        <taxon>Actinomycetota</taxon>
        <taxon>Actinomycetes</taxon>
        <taxon>Actinomycetales</taxon>
        <taxon>Actinomycetaceae</taxon>
        <taxon>Mobiluncus</taxon>
    </lineage>
</organism>
<dbReference type="Gene3D" id="3.90.1030.10">
    <property type="entry name" value="Ribosomal protein L17"/>
    <property type="match status" value="1"/>
</dbReference>
<comment type="subunit">
    <text evidence="4">Part of the 50S ribosomal subunit. Contacts protein L32.</text>
</comment>
<dbReference type="NCBIfam" id="TIGR00059">
    <property type="entry name" value="L17"/>
    <property type="match status" value="1"/>
</dbReference>
<evidence type="ECO:0000256" key="4">
    <source>
        <dbReference type="HAMAP-Rule" id="MF_01368"/>
    </source>
</evidence>
<dbReference type="SUPFAM" id="SSF64263">
    <property type="entry name" value="Prokaryotic ribosomal protein L17"/>
    <property type="match status" value="1"/>
</dbReference>
<comment type="caution">
    <text evidence="7">The sequence shown here is derived from an EMBL/GenBank/DDBJ whole genome shotgun (WGS) entry which is preliminary data.</text>
</comment>
<comment type="similarity">
    <text evidence="1 4 5">Belongs to the bacterial ribosomal protein bL17 family.</text>
</comment>
<dbReference type="RefSeq" id="WP_154544436.1">
    <property type="nucleotide sequence ID" value="NZ_VUMY01000007.1"/>
</dbReference>
<feature type="compositionally biased region" description="Basic and acidic residues" evidence="6">
    <location>
        <begin position="131"/>
        <end position="164"/>
    </location>
</feature>
<dbReference type="GO" id="GO:0006412">
    <property type="term" value="P:translation"/>
    <property type="evidence" value="ECO:0007669"/>
    <property type="project" value="UniProtKB-UniRule"/>
</dbReference>
<name>A0A7K0K2D2_9ACTO</name>
<evidence type="ECO:0000313" key="8">
    <source>
        <dbReference type="Proteomes" id="UP000442535"/>
    </source>
</evidence>